<dbReference type="Proteomes" id="UP001244011">
    <property type="component" value="Unassembled WGS sequence"/>
</dbReference>
<sequence length="406" mass="44917">MNIEIIDLLGNVVTSPQSLMRPTGSPTLSEDAAYGDKNCANCGQSGSTHTCTGCKVTDVGQLRVFYCGKQCQEAHWKAHKDSCHGRRRLARAVSLFGEIWTAFEEATFTSNVVFVGQKDGIISLNLREPGLDPRGWAGGSVIRPFPGEMFPSDTSEAIKQAVLFDSECCDVATVGLPLLNVFLKPICAELTEAAVEPRDPALIVHLRGTDYLDSDHRILRVTLPTGEVFAIDFTGAQYGWKETLYSWDTYVKYRVRNVQSVGQLGWGREALDAMLSTFAPDGPERAILAVRKAAMQGLKTQVDALLASQEISARKVRPWPDSAFTTAREKLVTEAKAYLHGILRGLKENGIGRLYYNRLYLHRVTLSAEVASKYDSVWLSDEEKDAEKGNVDALKRIWAERVARIN</sequence>
<reference evidence="6" key="1">
    <citation type="submission" date="2023-06" db="EMBL/GenBank/DDBJ databases">
        <title>Genome-scale phylogeny and comparative genomics of the fungal order Sordariales.</title>
        <authorList>
            <consortium name="Lawrence Berkeley National Laboratory"/>
            <person name="Hensen N."/>
            <person name="Bonometti L."/>
            <person name="Westerberg I."/>
            <person name="Brannstrom I.O."/>
            <person name="Guillou S."/>
            <person name="Cros-Aarteil S."/>
            <person name="Calhoun S."/>
            <person name="Haridas S."/>
            <person name="Kuo A."/>
            <person name="Mondo S."/>
            <person name="Pangilinan J."/>
            <person name="Riley R."/>
            <person name="Labutti K."/>
            <person name="Andreopoulos B."/>
            <person name="Lipzen A."/>
            <person name="Chen C."/>
            <person name="Yanf M."/>
            <person name="Daum C."/>
            <person name="Ng V."/>
            <person name="Clum A."/>
            <person name="Steindorff A."/>
            <person name="Ohm R."/>
            <person name="Martin F."/>
            <person name="Silar P."/>
            <person name="Natvig D."/>
            <person name="Lalanne C."/>
            <person name="Gautier V."/>
            <person name="Ament-Velasquez S.L."/>
            <person name="Kruys A."/>
            <person name="Hutchinson M.I."/>
            <person name="Powell A.J."/>
            <person name="Barry K."/>
            <person name="Miller A.N."/>
            <person name="Grigoriev I.V."/>
            <person name="Debuchy R."/>
            <person name="Gladieux P."/>
            <person name="Thoren M.H."/>
            <person name="Johannesson H."/>
        </authorList>
    </citation>
    <scope>NUCLEOTIDE SEQUENCE</scope>
    <source>
        <strain evidence="6">8032-3</strain>
    </source>
</reference>
<evidence type="ECO:0000313" key="7">
    <source>
        <dbReference type="Proteomes" id="UP001244011"/>
    </source>
</evidence>
<dbReference type="AlphaFoldDB" id="A0AAJ0FHV0"/>
<keyword evidence="3" id="KW-0862">Zinc</keyword>
<protein>
    <recommendedName>
        <fullName evidence="5">MYND-type domain-containing protein</fullName>
    </recommendedName>
</protein>
<dbReference type="EMBL" id="MU839006">
    <property type="protein sequence ID" value="KAK1768117.1"/>
    <property type="molecule type" value="Genomic_DNA"/>
</dbReference>
<dbReference type="Gene3D" id="6.10.140.2220">
    <property type="match status" value="1"/>
</dbReference>
<dbReference type="GeneID" id="85313718"/>
<evidence type="ECO:0000313" key="6">
    <source>
        <dbReference type="EMBL" id="KAK1768117.1"/>
    </source>
</evidence>
<dbReference type="PROSITE" id="PS50865">
    <property type="entry name" value="ZF_MYND_2"/>
    <property type="match status" value="1"/>
</dbReference>
<keyword evidence="7" id="KW-1185">Reference proteome</keyword>
<gene>
    <name evidence="6" type="ORF">QBC33DRAFT_569159</name>
</gene>
<dbReference type="RefSeq" id="XP_060284330.1">
    <property type="nucleotide sequence ID" value="XM_060430531.1"/>
</dbReference>
<dbReference type="Pfam" id="PF01753">
    <property type="entry name" value="zf-MYND"/>
    <property type="match status" value="1"/>
</dbReference>
<accession>A0AAJ0FHV0</accession>
<organism evidence="6 7">
    <name type="scientific">Phialemonium atrogriseum</name>
    <dbReference type="NCBI Taxonomy" id="1093897"/>
    <lineage>
        <taxon>Eukaryota</taxon>
        <taxon>Fungi</taxon>
        <taxon>Dikarya</taxon>
        <taxon>Ascomycota</taxon>
        <taxon>Pezizomycotina</taxon>
        <taxon>Sordariomycetes</taxon>
        <taxon>Sordariomycetidae</taxon>
        <taxon>Cephalothecales</taxon>
        <taxon>Cephalothecaceae</taxon>
        <taxon>Phialemonium</taxon>
    </lineage>
</organism>
<feature type="domain" description="MYND-type" evidence="5">
    <location>
        <begin position="39"/>
        <end position="83"/>
    </location>
</feature>
<evidence type="ECO:0000256" key="2">
    <source>
        <dbReference type="ARBA" id="ARBA00022771"/>
    </source>
</evidence>
<name>A0AAJ0FHV0_9PEZI</name>
<comment type="caution">
    <text evidence="6">The sequence shown here is derived from an EMBL/GenBank/DDBJ whole genome shotgun (WGS) entry which is preliminary data.</text>
</comment>
<evidence type="ECO:0000256" key="4">
    <source>
        <dbReference type="PROSITE-ProRule" id="PRU00134"/>
    </source>
</evidence>
<evidence type="ECO:0000256" key="3">
    <source>
        <dbReference type="ARBA" id="ARBA00022833"/>
    </source>
</evidence>
<proteinExistence type="predicted"/>
<dbReference type="InterPro" id="IPR002893">
    <property type="entry name" value="Znf_MYND"/>
</dbReference>
<keyword evidence="2 4" id="KW-0863">Zinc-finger</keyword>
<evidence type="ECO:0000259" key="5">
    <source>
        <dbReference type="PROSITE" id="PS50865"/>
    </source>
</evidence>
<keyword evidence="1" id="KW-0479">Metal-binding</keyword>
<evidence type="ECO:0000256" key="1">
    <source>
        <dbReference type="ARBA" id="ARBA00022723"/>
    </source>
</evidence>
<dbReference type="SUPFAM" id="SSF144232">
    <property type="entry name" value="HIT/MYND zinc finger-like"/>
    <property type="match status" value="1"/>
</dbReference>
<dbReference type="GO" id="GO:0008270">
    <property type="term" value="F:zinc ion binding"/>
    <property type="evidence" value="ECO:0007669"/>
    <property type="project" value="UniProtKB-KW"/>
</dbReference>